<protein>
    <submittedName>
        <fullName evidence="2">Uncharacterized protein</fullName>
    </submittedName>
</protein>
<evidence type="ECO:0000313" key="3">
    <source>
        <dbReference type="Proteomes" id="UP000322634"/>
    </source>
</evidence>
<reference evidence="2 3" key="1">
    <citation type="submission" date="2019-08" db="EMBL/GenBank/DDBJ databases">
        <title>Actinomadura sp. nov. CYP1-5 isolated from mountain soil.</title>
        <authorList>
            <person name="Songsumanus A."/>
            <person name="Kuncharoen N."/>
            <person name="Kudo T."/>
            <person name="Yuki M."/>
            <person name="Igarashi Y."/>
            <person name="Tanasupawat S."/>
        </authorList>
    </citation>
    <scope>NUCLEOTIDE SEQUENCE [LARGE SCALE GENOMIC DNA]</scope>
    <source>
        <strain evidence="2 3">GKU157</strain>
    </source>
</reference>
<sequence>MMAGGVAAAALTGTAGTVAIATSDGSAPSHAQTVSAVRSADSPVPASAAKRGWQKWGKWKKFNGDKCRTYVDATPSGKRLLVSSQVECGKKHYSMETTLAGKWNTHPFRVIVRGCGQGNAPVKSCYASQYVNNPAGKQRWRVVGLGNLFGIDLPDAVIEFTA</sequence>
<keyword evidence="3" id="KW-1185">Reference proteome</keyword>
<feature type="compositionally biased region" description="Polar residues" evidence="1">
    <location>
        <begin position="24"/>
        <end position="36"/>
    </location>
</feature>
<gene>
    <name evidence="2" type="ORF">FXF65_00660</name>
</gene>
<organism evidence="2 3">
    <name type="scientific">Actinomadura syzygii</name>
    <dbReference type="NCBI Taxonomy" id="1427538"/>
    <lineage>
        <taxon>Bacteria</taxon>
        <taxon>Bacillati</taxon>
        <taxon>Actinomycetota</taxon>
        <taxon>Actinomycetes</taxon>
        <taxon>Streptosporangiales</taxon>
        <taxon>Thermomonosporaceae</taxon>
        <taxon>Actinomadura</taxon>
    </lineage>
</organism>
<accession>A0A5D0UKJ5</accession>
<name>A0A5D0UKJ5_9ACTN</name>
<evidence type="ECO:0000313" key="2">
    <source>
        <dbReference type="EMBL" id="TYC18316.1"/>
    </source>
</evidence>
<dbReference type="EMBL" id="VSFF01000001">
    <property type="protein sequence ID" value="TYC18316.1"/>
    <property type="molecule type" value="Genomic_DNA"/>
</dbReference>
<comment type="caution">
    <text evidence="2">The sequence shown here is derived from an EMBL/GenBank/DDBJ whole genome shotgun (WGS) entry which is preliminary data.</text>
</comment>
<dbReference type="RefSeq" id="WP_148347549.1">
    <property type="nucleotide sequence ID" value="NZ_JBHSBF010000019.1"/>
</dbReference>
<proteinExistence type="predicted"/>
<dbReference type="AlphaFoldDB" id="A0A5D0UKJ5"/>
<dbReference type="OrthoDB" id="5195200at2"/>
<dbReference type="Proteomes" id="UP000322634">
    <property type="component" value="Unassembled WGS sequence"/>
</dbReference>
<evidence type="ECO:0000256" key="1">
    <source>
        <dbReference type="SAM" id="MobiDB-lite"/>
    </source>
</evidence>
<feature type="region of interest" description="Disordered" evidence="1">
    <location>
        <begin position="24"/>
        <end position="44"/>
    </location>
</feature>